<dbReference type="RefSeq" id="WP_276763312.1">
    <property type="nucleotide sequence ID" value="NZ_SSGD01000164.1"/>
</dbReference>
<dbReference type="InterPro" id="IPR050772">
    <property type="entry name" value="Hydratase-Decarb/MhpD_sf"/>
</dbReference>
<proteinExistence type="predicted"/>
<dbReference type="Gene3D" id="3.90.850.10">
    <property type="entry name" value="Fumarylacetoacetase-like, C-terminal domain"/>
    <property type="match status" value="1"/>
</dbReference>
<dbReference type="PANTHER" id="PTHR30143:SF0">
    <property type="entry name" value="2-KETO-4-PENTENOATE HYDRATASE"/>
    <property type="match status" value="1"/>
</dbReference>
<dbReference type="PANTHER" id="PTHR30143">
    <property type="entry name" value="ACID HYDRATASE"/>
    <property type="match status" value="1"/>
</dbReference>
<dbReference type="Proteomes" id="UP000321797">
    <property type="component" value="Unassembled WGS sequence"/>
</dbReference>
<dbReference type="AlphaFoldDB" id="A0A5C7XKS7"/>
<accession>A0A5C7XKS7</accession>
<reference evidence="1 2" key="1">
    <citation type="submission" date="2018-09" db="EMBL/GenBank/DDBJ databases">
        <title>Metagenome Assembled Genomes from an Advanced Water Purification Facility.</title>
        <authorList>
            <person name="Stamps B.W."/>
            <person name="Spear J.R."/>
        </authorList>
    </citation>
    <scope>NUCLEOTIDE SEQUENCE [LARGE SCALE GENOMIC DNA]</scope>
    <source>
        <strain evidence="1">Bin_29_2</strain>
    </source>
</reference>
<dbReference type="GO" id="GO:0005737">
    <property type="term" value="C:cytoplasm"/>
    <property type="evidence" value="ECO:0007669"/>
    <property type="project" value="TreeGrafter"/>
</dbReference>
<dbReference type="EMBL" id="SSGD01000164">
    <property type="protein sequence ID" value="TXI49894.1"/>
    <property type="molecule type" value="Genomic_DNA"/>
</dbReference>
<dbReference type="InterPro" id="IPR036663">
    <property type="entry name" value="Fumarylacetoacetase_C_sf"/>
</dbReference>
<evidence type="ECO:0000313" key="1">
    <source>
        <dbReference type="EMBL" id="TXI49894.1"/>
    </source>
</evidence>
<comment type="caution">
    <text evidence="1">The sequence shown here is derived from an EMBL/GenBank/DDBJ whole genome shotgun (WGS) entry which is preliminary data.</text>
</comment>
<evidence type="ECO:0008006" key="3">
    <source>
        <dbReference type="Google" id="ProtNLM"/>
    </source>
</evidence>
<name>A0A5C7XKS7_9MYCO</name>
<evidence type="ECO:0000313" key="2">
    <source>
        <dbReference type="Proteomes" id="UP000321797"/>
    </source>
</evidence>
<protein>
    <recommendedName>
        <fullName evidence="3">2-keto-4-pentenoate hydratase</fullName>
    </recommendedName>
</protein>
<organism evidence="1 2">
    <name type="scientific">Mycolicibacter arupensis</name>
    <dbReference type="NCBI Taxonomy" id="342002"/>
    <lineage>
        <taxon>Bacteria</taxon>
        <taxon>Bacillati</taxon>
        <taxon>Actinomycetota</taxon>
        <taxon>Actinomycetes</taxon>
        <taxon>Mycobacteriales</taxon>
        <taxon>Mycobacteriaceae</taxon>
        <taxon>Mycolicibacter</taxon>
    </lineage>
</organism>
<sequence>MTVQSDAPRAGLGITAREVAIRLHAAHAEGVLLDAESMDTLPASPEVQGLNVRPGTAAWNMDAAYAVQDELTALRVAEGRRVCGYKLGYTSAAMRNQMGVTSPNYGPLYDDMLLGDGSSTDGFVQPRVEPEVTVVLSRDLEGADLQLYEIAASVGEVRASLEIVDSIWNDYRFTAELNTADGSSAAGVVLGPNLGVTPLDSHRPSVVVSVEGGVVATASGAAASGHPLLSLRWLCTVLAARGLPGLKAGQTIMTGGLTAAIPLVLGSRVTADFSTGASVSVARP</sequence>
<dbReference type="GO" id="GO:0008684">
    <property type="term" value="F:2-oxopent-4-enoate hydratase activity"/>
    <property type="evidence" value="ECO:0007669"/>
    <property type="project" value="TreeGrafter"/>
</dbReference>
<dbReference type="SUPFAM" id="SSF56529">
    <property type="entry name" value="FAH"/>
    <property type="match status" value="1"/>
</dbReference>
<gene>
    <name evidence="1" type="ORF">E6Q54_22060</name>
</gene>